<evidence type="ECO:0000259" key="1">
    <source>
        <dbReference type="Pfam" id="PF00248"/>
    </source>
</evidence>
<dbReference type="Pfam" id="PF00248">
    <property type="entry name" value="Aldo_ket_red"/>
    <property type="match status" value="1"/>
</dbReference>
<protein>
    <submittedName>
        <fullName evidence="2">Aldo/keto reductase family oxidoreductase</fullName>
        <ecNumber evidence="2">1.-.-.-</ecNumber>
    </submittedName>
</protein>
<evidence type="ECO:0000313" key="2">
    <source>
        <dbReference type="EMBL" id="MFD0761503.1"/>
    </source>
</evidence>
<feature type="domain" description="NADP-dependent oxidoreductase" evidence="1">
    <location>
        <begin position="14"/>
        <end position="290"/>
    </location>
</feature>
<dbReference type="SUPFAM" id="SSF51430">
    <property type="entry name" value="NAD(P)-linked oxidoreductase"/>
    <property type="match status" value="1"/>
</dbReference>
<comment type="caution">
    <text evidence="2">The sequence shown here is derived from an EMBL/GenBank/DDBJ whole genome shotgun (WGS) entry which is preliminary data.</text>
</comment>
<dbReference type="InterPro" id="IPR036812">
    <property type="entry name" value="NAD(P)_OxRdtase_dom_sf"/>
</dbReference>
<dbReference type="CDD" id="cd19092">
    <property type="entry name" value="AKR_BsYcsN_EcYdhF-like"/>
    <property type="match status" value="1"/>
</dbReference>
<evidence type="ECO:0000313" key="3">
    <source>
        <dbReference type="Proteomes" id="UP001597032"/>
    </source>
</evidence>
<dbReference type="PANTHER" id="PTHR43364">
    <property type="entry name" value="NADH-SPECIFIC METHYLGLYOXAL REDUCTASE-RELATED"/>
    <property type="match status" value="1"/>
</dbReference>
<dbReference type="EMBL" id="JBHTIC010000006">
    <property type="protein sequence ID" value="MFD0761503.1"/>
    <property type="molecule type" value="Genomic_DNA"/>
</dbReference>
<dbReference type="Gene3D" id="3.20.20.100">
    <property type="entry name" value="NADP-dependent oxidoreductase domain"/>
    <property type="match status" value="1"/>
</dbReference>
<sequence>MNQISLTPQLKFSKIVHGYWRLAEWNLSNQELLKLIQQTQELGITTFDHADIYGNYSCEKLFGDALALKPSLRQNIQIVTKCGIKLATDKFPTRSINSYDYSYHHIISTVESSLNNFKTDYIDVLLLHRPSPFFNPEEVAKAFNELKQHGKVLNFGVSNFTPQQFEMLSSYVEMPLVTNQVEISPYCLEHFDNGNIDYFLNKRIKPMAWSPLAGGKLIKPTTEKEHRIVKTLKEIATELEVENIDTVIYAWLLAHPSQIIPVVGSRHIERIKNAMNALKITMSTEQWLKIYIASVGKNLP</sequence>
<keyword evidence="3" id="KW-1185">Reference proteome</keyword>
<reference evidence="3" key="1">
    <citation type="journal article" date="2019" name="Int. J. Syst. Evol. Microbiol.">
        <title>The Global Catalogue of Microorganisms (GCM) 10K type strain sequencing project: providing services to taxonomists for standard genome sequencing and annotation.</title>
        <authorList>
            <consortium name="The Broad Institute Genomics Platform"/>
            <consortium name="The Broad Institute Genome Sequencing Center for Infectious Disease"/>
            <person name="Wu L."/>
            <person name="Ma J."/>
        </authorList>
    </citation>
    <scope>NUCLEOTIDE SEQUENCE [LARGE SCALE GENOMIC DNA]</scope>
    <source>
        <strain evidence="3">CCUG 60022</strain>
    </source>
</reference>
<organism evidence="2 3">
    <name type="scientific">Lutibacter aestuarii</name>
    <dbReference type="NCBI Taxonomy" id="861111"/>
    <lineage>
        <taxon>Bacteria</taxon>
        <taxon>Pseudomonadati</taxon>
        <taxon>Bacteroidota</taxon>
        <taxon>Flavobacteriia</taxon>
        <taxon>Flavobacteriales</taxon>
        <taxon>Flavobacteriaceae</taxon>
        <taxon>Lutibacter</taxon>
    </lineage>
</organism>
<dbReference type="RefSeq" id="WP_386781642.1">
    <property type="nucleotide sequence ID" value="NZ_JBHTIC010000006.1"/>
</dbReference>
<dbReference type="GO" id="GO:0016491">
    <property type="term" value="F:oxidoreductase activity"/>
    <property type="evidence" value="ECO:0007669"/>
    <property type="project" value="UniProtKB-KW"/>
</dbReference>
<keyword evidence="2" id="KW-0560">Oxidoreductase</keyword>
<accession>A0ABW2Z4H9</accession>
<dbReference type="PANTHER" id="PTHR43364:SF1">
    <property type="entry name" value="OXIDOREDUCTASE YDHF"/>
    <property type="match status" value="1"/>
</dbReference>
<dbReference type="EC" id="1.-.-.-" evidence="2"/>
<gene>
    <name evidence="2" type="ORF">ACFQZW_05365</name>
</gene>
<dbReference type="InterPro" id="IPR050523">
    <property type="entry name" value="AKR_Detox_Biosynth"/>
</dbReference>
<dbReference type="Proteomes" id="UP001597032">
    <property type="component" value="Unassembled WGS sequence"/>
</dbReference>
<dbReference type="InterPro" id="IPR023210">
    <property type="entry name" value="NADP_OxRdtase_dom"/>
</dbReference>
<name>A0ABW2Z4H9_9FLAO</name>
<proteinExistence type="predicted"/>